<dbReference type="AlphaFoldDB" id="A0A6J4SMD2"/>
<organism evidence="2">
    <name type="scientific">uncultured Sphingomonadaceae bacterium</name>
    <dbReference type="NCBI Taxonomy" id="169976"/>
    <lineage>
        <taxon>Bacteria</taxon>
        <taxon>Pseudomonadati</taxon>
        <taxon>Pseudomonadota</taxon>
        <taxon>Alphaproteobacteria</taxon>
        <taxon>Sphingomonadales</taxon>
        <taxon>Sphingomonadaceae</taxon>
        <taxon>environmental samples</taxon>
    </lineage>
</organism>
<evidence type="ECO:0000256" key="1">
    <source>
        <dbReference type="SAM" id="MobiDB-lite"/>
    </source>
</evidence>
<dbReference type="EMBL" id="CADCVW010000053">
    <property type="protein sequence ID" value="CAA9500265.1"/>
    <property type="molecule type" value="Genomic_DNA"/>
</dbReference>
<gene>
    <name evidence="2" type="ORF">AVDCRST_MAG39-1323</name>
</gene>
<name>A0A6J4SMD2_9SPHN</name>
<feature type="region of interest" description="Disordered" evidence="1">
    <location>
        <begin position="20"/>
        <end position="77"/>
    </location>
</feature>
<feature type="compositionally biased region" description="Basic residues" evidence="1">
    <location>
        <begin position="39"/>
        <end position="54"/>
    </location>
</feature>
<proteinExistence type="predicted"/>
<evidence type="ECO:0000313" key="2">
    <source>
        <dbReference type="EMBL" id="CAA9500265.1"/>
    </source>
</evidence>
<reference evidence="2" key="1">
    <citation type="submission" date="2020-02" db="EMBL/GenBank/DDBJ databases">
        <authorList>
            <person name="Meier V. D."/>
        </authorList>
    </citation>
    <scope>NUCLEOTIDE SEQUENCE</scope>
    <source>
        <strain evidence="2">AVDCRST_MAG39</strain>
    </source>
</reference>
<accession>A0A6J4SMD2</accession>
<protein>
    <submittedName>
        <fullName evidence="2">Uncharacterized protein</fullName>
    </submittedName>
</protein>
<sequence>CRSRPFFGGMFWCFAVASTPHPRRSSSPVAATWPGAARWKPRPPRRTGRMRRATRSAAGWSARRWPRATRRPGPRCN</sequence>
<feature type="non-terminal residue" evidence="2">
    <location>
        <position position="77"/>
    </location>
</feature>
<feature type="non-terminal residue" evidence="2">
    <location>
        <position position="1"/>
    </location>
</feature>
<feature type="compositionally biased region" description="Basic residues" evidence="1">
    <location>
        <begin position="64"/>
        <end position="77"/>
    </location>
</feature>